<dbReference type="CDD" id="cd00054">
    <property type="entry name" value="EGF_CA"/>
    <property type="match status" value="2"/>
</dbReference>
<dbReference type="InterPro" id="IPR052235">
    <property type="entry name" value="Nephronectin_domain"/>
</dbReference>
<keyword evidence="5" id="KW-0325">Glycoprotein</keyword>
<feature type="domain" description="EGF-like" evidence="7">
    <location>
        <begin position="172"/>
        <end position="211"/>
    </location>
</feature>
<evidence type="ECO:0000256" key="4">
    <source>
        <dbReference type="ARBA" id="ARBA00023157"/>
    </source>
</evidence>
<comment type="caution">
    <text evidence="8">The sequence shown here is derived from an EMBL/GenBank/DDBJ whole genome shotgun (WGS) entry which is preliminary data.</text>
</comment>
<gene>
    <name evidence="8" type="ORF">FD754_024913</name>
</gene>
<keyword evidence="4" id="KW-1015">Disulfide bond</keyword>
<dbReference type="SMART" id="SM00179">
    <property type="entry name" value="EGF_CA"/>
    <property type="match status" value="2"/>
</dbReference>
<evidence type="ECO:0000256" key="6">
    <source>
        <dbReference type="PROSITE-ProRule" id="PRU00076"/>
    </source>
</evidence>
<dbReference type="PRINTS" id="PR01278">
    <property type="entry name" value="CD97PROTEIN"/>
</dbReference>
<dbReference type="SUPFAM" id="SSF57196">
    <property type="entry name" value="EGF/Laminin"/>
    <property type="match status" value="2"/>
</dbReference>
<dbReference type="PANTHER" id="PTHR24050:SF28">
    <property type="entry name" value="UROMODULIN-LIKE"/>
    <property type="match status" value="1"/>
</dbReference>
<name>A0A5N3UMM0_MUNMU</name>
<feature type="non-terminal residue" evidence="8">
    <location>
        <position position="321"/>
    </location>
</feature>
<dbReference type="PROSITE" id="PS01187">
    <property type="entry name" value="EGF_CA"/>
    <property type="match status" value="1"/>
</dbReference>
<dbReference type="GO" id="GO:0016020">
    <property type="term" value="C:membrane"/>
    <property type="evidence" value="ECO:0007669"/>
    <property type="project" value="InterPro"/>
</dbReference>
<dbReference type="SMART" id="SM00181">
    <property type="entry name" value="EGF"/>
    <property type="match status" value="2"/>
</dbReference>
<dbReference type="PROSITE" id="PS00010">
    <property type="entry name" value="ASX_HYDROXYL"/>
    <property type="match status" value="2"/>
</dbReference>
<keyword evidence="2" id="KW-0732">Signal</keyword>
<keyword evidence="3" id="KW-0677">Repeat</keyword>
<dbReference type="Proteomes" id="UP000326458">
    <property type="component" value="Unassembled WGS sequence"/>
</dbReference>
<protein>
    <recommendedName>
        <fullName evidence="7">EGF-like domain-containing protein</fullName>
    </recommendedName>
</protein>
<organism evidence="8 9">
    <name type="scientific">Muntiacus muntjak</name>
    <name type="common">Barking deer</name>
    <name type="synonym">Indian muntjac</name>
    <dbReference type="NCBI Taxonomy" id="9888"/>
    <lineage>
        <taxon>Eukaryota</taxon>
        <taxon>Metazoa</taxon>
        <taxon>Chordata</taxon>
        <taxon>Craniata</taxon>
        <taxon>Vertebrata</taxon>
        <taxon>Euteleostomi</taxon>
        <taxon>Mammalia</taxon>
        <taxon>Eutheria</taxon>
        <taxon>Laurasiatheria</taxon>
        <taxon>Artiodactyla</taxon>
        <taxon>Ruminantia</taxon>
        <taxon>Pecora</taxon>
        <taxon>Cervidae</taxon>
        <taxon>Muntiacinae</taxon>
        <taxon>Muntiacus</taxon>
    </lineage>
</organism>
<reference evidence="8 9" key="1">
    <citation type="submission" date="2019-06" db="EMBL/GenBank/DDBJ databases">
        <title>Discovery of a novel chromosome fission-fusion reversal in muntjac.</title>
        <authorList>
            <person name="Mudd A.B."/>
            <person name="Bredeson J.V."/>
            <person name="Baum R."/>
            <person name="Hockemeyer D."/>
            <person name="Rokhsar D.S."/>
        </authorList>
    </citation>
    <scope>NUCLEOTIDE SEQUENCE [LARGE SCALE GENOMIC DNA]</scope>
    <source>
        <strain evidence="8">UTSW_UCB_Mm</strain>
        <tissue evidence="8">Fibroblast cell line</tissue>
    </source>
</reference>
<evidence type="ECO:0000313" key="9">
    <source>
        <dbReference type="Proteomes" id="UP000326458"/>
    </source>
</evidence>
<dbReference type="InterPro" id="IPR001881">
    <property type="entry name" value="EGF-like_Ca-bd_dom"/>
</dbReference>
<dbReference type="PANTHER" id="PTHR24050">
    <property type="entry name" value="PA14 DOMAIN-CONTAINING PROTEIN"/>
    <property type="match status" value="1"/>
</dbReference>
<evidence type="ECO:0000256" key="2">
    <source>
        <dbReference type="ARBA" id="ARBA00022729"/>
    </source>
</evidence>
<evidence type="ECO:0000256" key="3">
    <source>
        <dbReference type="ARBA" id="ARBA00022737"/>
    </source>
</evidence>
<evidence type="ECO:0000256" key="1">
    <source>
        <dbReference type="ARBA" id="ARBA00022536"/>
    </source>
</evidence>
<dbReference type="GO" id="GO:0005509">
    <property type="term" value="F:calcium ion binding"/>
    <property type="evidence" value="ECO:0007669"/>
    <property type="project" value="InterPro"/>
</dbReference>
<dbReference type="InterPro" id="IPR000152">
    <property type="entry name" value="EGF-type_Asp/Asn_hydroxyl_site"/>
</dbReference>
<keyword evidence="9" id="KW-1185">Reference proteome</keyword>
<dbReference type="Gene3D" id="2.10.25.10">
    <property type="entry name" value="Laminin"/>
    <property type="match status" value="2"/>
</dbReference>
<evidence type="ECO:0000313" key="8">
    <source>
        <dbReference type="EMBL" id="KAB0337925.1"/>
    </source>
</evidence>
<dbReference type="AlphaFoldDB" id="A0A5N3UMM0"/>
<dbReference type="InterPro" id="IPR018097">
    <property type="entry name" value="EGF_Ca-bd_CS"/>
</dbReference>
<dbReference type="GO" id="GO:0004930">
    <property type="term" value="F:G protein-coupled receptor activity"/>
    <property type="evidence" value="ECO:0007669"/>
    <property type="project" value="InterPro"/>
</dbReference>
<dbReference type="InterPro" id="IPR000742">
    <property type="entry name" value="EGF"/>
</dbReference>
<evidence type="ECO:0000259" key="7">
    <source>
        <dbReference type="PROSITE" id="PS50026"/>
    </source>
</evidence>
<accession>A0A5N3UMM0</accession>
<sequence>VPGLLVQLFQASDGCPVNVPLSPAINDPAGNCLEKMPPGTLMQHLNCSPPSPRPSRALISCRFSSLPANMDECQHRPRVCKGCSICINTQGSYICQCPPDMEFNPENLRDCTGGSSDLAFSSHVIECTSGRNPCHSSAHCLSFMGRFEGCCCPCWKPIPGSPNDPNNTVRKDVDECSSGKHGCDNSTVCVNTLGSYTCHCRQGWVPKPGFRDKQMTTICEEISFPTWTAPPGIKSQALSHFFNRIQDLGRNFSSASVLNTVRVLVQEMSDLLEIPGDLKTLPLSEQRFVVTNLIFGLENVLRGVSKALPKGSWNFSSSAGI</sequence>
<dbReference type="Pfam" id="PF07645">
    <property type="entry name" value="EGF_CA"/>
    <property type="match status" value="2"/>
</dbReference>
<dbReference type="InterPro" id="IPR003056">
    <property type="entry name" value="GPCR_2_ADGRE2_ADGRE5"/>
</dbReference>
<dbReference type="FunFam" id="2.10.25.10:FF:000269">
    <property type="entry name" value="Adhesion G protein-coupled receptor E2"/>
    <property type="match status" value="1"/>
</dbReference>
<proteinExistence type="predicted"/>
<comment type="caution">
    <text evidence="6">Lacks conserved residue(s) required for the propagation of feature annotation.</text>
</comment>
<dbReference type="EMBL" id="VCEA01006402">
    <property type="protein sequence ID" value="KAB0337925.1"/>
    <property type="molecule type" value="Genomic_DNA"/>
</dbReference>
<feature type="non-terminal residue" evidence="8">
    <location>
        <position position="1"/>
    </location>
</feature>
<dbReference type="InterPro" id="IPR049883">
    <property type="entry name" value="NOTCH1_EGF-like"/>
</dbReference>
<keyword evidence="1 6" id="KW-0245">EGF-like domain</keyword>
<dbReference type="PROSITE" id="PS50026">
    <property type="entry name" value="EGF_3"/>
    <property type="match status" value="1"/>
</dbReference>
<evidence type="ECO:0000256" key="5">
    <source>
        <dbReference type="ARBA" id="ARBA00023180"/>
    </source>
</evidence>